<gene>
    <name evidence="1" type="ORF">K1T71_011624</name>
</gene>
<accession>A0ACC1CLN1</accession>
<sequence length="229" mass="25406">MGPFELPETTKDNDLNFLQTRLTISFRDKDYSMQFALPYIKSAGIPSGTLPNPINQDYEIQASTSTPISPPPSKSPTASSSEQTECTPTPLSVSTWRSSSQRHKNKTSDNDKPFNDYLKIKISKQNVNDESSNNNANKMFLLSLLPDLNSTQTPALVHIPNSSRILSSQTSPFVVPEIQHLSKSYSQVTTGIKLPNTDIIEYTTDDGLNEATYIQLLQNSVGEVNYTQN</sequence>
<comment type="caution">
    <text evidence="1">The sequence shown here is derived from an EMBL/GenBank/DDBJ whole genome shotgun (WGS) entry which is preliminary data.</text>
</comment>
<organism evidence="1 2">
    <name type="scientific">Dendrolimus kikuchii</name>
    <dbReference type="NCBI Taxonomy" id="765133"/>
    <lineage>
        <taxon>Eukaryota</taxon>
        <taxon>Metazoa</taxon>
        <taxon>Ecdysozoa</taxon>
        <taxon>Arthropoda</taxon>
        <taxon>Hexapoda</taxon>
        <taxon>Insecta</taxon>
        <taxon>Pterygota</taxon>
        <taxon>Neoptera</taxon>
        <taxon>Endopterygota</taxon>
        <taxon>Lepidoptera</taxon>
        <taxon>Glossata</taxon>
        <taxon>Ditrysia</taxon>
        <taxon>Bombycoidea</taxon>
        <taxon>Lasiocampidae</taxon>
        <taxon>Dendrolimus</taxon>
    </lineage>
</organism>
<reference evidence="1 2" key="1">
    <citation type="journal article" date="2021" name="Front. Genet.">
        <title>Chromosome-Level Genome Assembly Reveals Significant Gene Expansion in the Toll and IMD Signaling Pathways of Dendrolimus kikuchii.</title>
        <authorList>
            <person name="Zhou J."/>
            <person name="Wu P."/>
            <person name="Xiong Z."/>
            <person name="Liu N."/>
            <person name="Zhao N."/>
            <person name="Ji M."/>
            <person name="Qiu Y."/>
            <person name="Yang B."/>
        </authorList>
    </citation>
    <scope>NUCLEOTIDE SEQUENCE [LARGE SCALE GENOMIC DNA]</scope>
    <source>
        <strain evidence="1">Ann1</strain>
    </source>
</reference>
<dbReference type="Proteomes" id="UP000824533">
    <property type="component" value="Linkage Group LG21"/>
</dbReference>
<evidence type="ECO:0000313" key="2">
    <source>
        <dbReference type="Proteomes" id="UP000824533"/>
    </source>
</evidence>
<dbReference type="EMBL" id="CM034407">
    <property type="protein sequence ID" value="KAJ0172485.1"/>
    <property type="molecule type" value="Genomic_DNA"/>
</dbReference>
<protein>
    <submittedName>
        <fullName evidence="1">Uncharacterized protein</fullName>
    </submittedName>
</protein>
<proteinExistence type="predicted"/>
<name>A0ACC1CLN1_9NEOP</name>
<evidence type="ECO:0000313" key="1">
    <source>
        <dbReference type="EMBL" id="KAJ0172485.1"/>
    </source>
</evidence>
<keyword evidence="2" id="KW-1185">Reference proteome</keyword>